<proteinExistence type="predicted"/>
<evidence type="ECO:0000313" key="3">
    <source>
        <dbReference type="Proteomes" id="UP000464751"/>
    </source>
</evidence>
<feature type="transmembrane region" description="Helical" evidence="1">
    <location>
        <begin position="15"/>
        <end position="36"/>
    </location>
</feature>
<sequence>MSRWQWIFRQLARRLWLRATLIGALGVGAAVLATLAERFFPEPLAFDMGADAVDSILSIIASSMLAVTTFSISVMTSAFGAATSNVTPRATKLLMQDRTTQNVLSTFIGSFIFSIVGIIVLKAGAYGPQGRVVLFIVTIAVIMLVVGTLMGWIDHLTRLGRVGETTERVEAVTLSAINSRLTHPCLGGVPLRSKIALPETSPAVRAEATGYVEHIDVAEIADCAEMLDSDIFLAVVPGAFVYPDTPLAHVVDRKASEGDEDDEDAFEAALDRVRRAVSIGHERSFDQDPRFGLAVLSEIAMRALSPAVNDPGTAIDVIGRCARLLILWAEGETKAEEIEVRYPRVHVPALDTADLFDDAFRLVARDGARQIEVQMRLQKALRALSQVGDTAFREAARHQSRLALERAETEMTMDADKEMLRAMVNSPP</sequence>
<reference evidence="2 3" key="1">
    <citation type="submission" date="2020-02" db="EMBL/GenBank/DDBJ databases">
        <authorList>
            <person name="Li G."/>
        </authorList>
    </citation>
    <scope>NUCLEOTIDE SEQUENCE [LARGE SCALE GENOMIC DNA]</scope>
    <source>
        <strain evidence="2 3">DSM 102029</strain>
    </source>
</reference>
<dbReference type="RefSeq" id="WP_163076394.1">
    <property type="nucleotide sequence ID" value="NZ_CP048630.1"/>
</dbReference>
<dbReference type="InterPro" id="IPR018723">
    <property type="entry name" value="DUF2254_membrane"/>
</dbReference>
<gene>
    <name evidence="2" type="ORF">G3A50_17185</name>
</gene>
<protein>
    <submittedName>
        <fullName evidence="2">DUF2254 domain-containing protein</fullName>
    </submittedName>
</protein>
<feature type="transmembrane region" description="Helical" evidence="1">
    <location>
        <begin position="103"/>
        <end position="126"/>
    </location>
</feature>
<evidence type="ECO:0000256" key="1">
    <source>
        <dbReference type="SAM" id="Phobius"/>
    </source>
</evidence>
<dbReference type="Proteomes" id="UP000464751">
    <property type="component" value="Chromosome"/>
</dbReference>
<dbReference type="KEGG" id="apra:G3A50_17185"/>
<dbReference type="AlphaFoldDB" id="A0A6P1YPE6"/>
<keyword evidence="1" id="KW-1133">Transmembrane helix</keyword>
<feature type="transmembrane region" description="Helical" evidence="1">
    <location>
        <begin position="132"/>
        <end position="153"/>
    </location>
</feature>
<organism evidence="2 3">
    <name type="scientific">Ancylobacter pratisalsi</name>
    <dbReference type="NCBI Taxonomy" id="1745854"/>
    <lineage>
        <taxon>Bacteria</taxon>
        <taxon>Pseudomonadati</taxon>
        <taxon>Pseudomonadota</taxon>
        <taxon>Alphaproteobacteria</taxon>
        <taxon>Hyphomicrobiales</taxon>
        <taxon>Xanthobacteraceae</taxon>
        <taxon>Ancylobacter</taxon>
    </lineage>
</organism>
<feature type="transmembrane region" description="Helical" evidence="1">
    <location>
        <begin position="56"/>
        <end position="82"/>
    </location>
</feature>
<evidence type="ECO:0000313" key="2">
    <source>
        <dbReference type="EMBL" id="QIB35249.1"/>
    </source>
</evidence>
<keyword evidence="1" id="KW-0472">Membrane</keyword>
<accession>A0A6P1YPE6</accession>
<dbReference type="EMBL" id="CP048630">
    <property type="protein sequence ID" value="QIB35249.1"/>
    <property type="molecule type" value="Genomic_DNA"/>
</dbReference>
<keyword evidence="3" id="KW-1185">Reference proteome</keyword>
<dbReference type="Pfam" id="PF10011">
    <property type="entry name" value="DUF2254"/>
    <property type="match status" value="1"/>
</dbReference>
<keyword evidence="1" id="KW-0812">Transmembrane</keyword>
<name>A0A6P1YPE6_9HYPH</name>